<dbReference type="GO" id="GO:0140359">
    <property type="term" value="F:ABC-type transporter activity"/>
    <property type="evidence" value="ECO:0007669"/>
    <property type="project" value="InterPro"/>
</dbReference>
<feature type="transmembrane region" description="Helical" evidence="6">
    <location>
        <begin position="74"/>
        <end position="95"/>
    </location>
</feature>
<comment type="similarity">
    <text evidence="6">Belongs to the ABC-2 integral membrane protein family.</text>
</comment>
<gene>
    <name evidence="8" type="ORF">EV193_115128</name>
</gene>
<evidence type="ECO:0000256" key="2">
    <source>
        <dbReference type="ARBA" id="ARBA00022692"/>
    </source>
</evidence>
<keyword evidence="2 6" id="KW-0812">Transmembrane</keyword>
<keyword evidence="9" id="KW-1185">Reference proteome</keyword>
<dbReference type="RefSeq" id="WP_130348387.1">
    <property type="nucleotide sequence ID" value="NZ_SGWQ01000015.1"/>
</dbReference>
<keyword evidence="3 6" id="KW-1133">Transmembrane helix</keyword>
<reference evidence="8 9" key="1">
    <citation type="submission" date="2019-02" db="EMBL/GenBank/DDBJ databases">
        <title>Genomic Encyclopedia of Type Strains, Phase IV (KMG-IV): sequencing the most valuable type-strain genomes for metagenomic binning, comparative biology and taxonomic classification.</title>
        <authorList>
            <person name="Goeker M."/>
        </authorList>
    </citation>
    <scope>NUCLEOTIDE SEQUENCE [LARGE SCALE GENOMIC DNA]</scope>
    <source>
        <strain evidence="8 9">DSM 101727</strain>
    </source>
</reference>
<dbReference type="InterPro" id="IPR047817">
    <property type="entry name" value="ABC2_TM_bact-type"/>
</dbReference>
<feature type="transmembrane region" description="Helical" evidence="6">
    <location>
        <begin position="38"/>
        <end position="59"/>
    </location>
</feature>
<evidence type="ECO:0000256" key="4">
    <source>
        <dbReference type="ARBA" id="ARBA00023136"/>
    </source>
</evidence>
<comment type="caution">
    <text evidence="6">Lacks conserved residue(s) required for the propagation of feature annotation.</text>
</comment>
<dbReference type="PIRSF" id="PIRSF006648">
    <property type="entry name" value="DrrB"/>
    <property type="match status" value="1"/>
</dbReference>
<keyword evidence="4 6" id="KW-0472">Membrane</keyword>
<protein>
    <recommendedName>
        <fullName evidence="6">Transport permease protein</fullName>
    </recommendedName>
</protein>
<dbReference type="Proteomes" id="UP000294257">
    <property type="component" value="Unassembled WGS sequence"/>
</dbReference>
<dbReference type="GO" id="GO:0046677">
    <property type="term" value="P:response to antibiotic"/>
    <property type="evidence" value="ECO:0007669"/>
    <property type="project" value="UniProtKB-KW"/>
</dbReference>
<dbReference type="InterPro" id="IPR013525">
    <property type="entry name" value="ABC2_TM"/>
</dbReference>
<keyword evidence="5" id="KW-0046">Antibiotic resistance</keyword>
<keyword evidence="6" id="KW-0813">Transport</keyword>
<keyword evidence="6" id="KW-1003">Cell membrane</keyword>
<name>A0A4Q7KCM9_9PSEU</name>
<comment type="subcellular location">
    <subcellularLocation>
        <location evidence="6">Cell membrane</location>
        <topology evidence="6">Multi-pass membrane protein</topology>
    </subcellularLocation>
    <subcellularLocation>
        <location evidence="1">Membrane</location>
        <topology evidence="1">Multi-pass membrane protein</topology>
    </subcellularLocation>
</comment>
<feature type="transmembrane region" description="Helical" evidence="6">
    <location>
        <begin position="116"/>
        <end position="143"/>
    </location>
</feature>
<feature type="transmembrane region" description="Helical" evidence="6">
    <location>
        <begin position="155"/>
        <end position="177"/>
    </location>
</feature>
<dbReference type="AlphaFoldDB" id="A0A4Q7KCM9"/>
<evidence type="ECO:0000256" key="6">
    <source>
        <dbReference type="RuleBase" id="RU361157"/>
    </source>
</evidence>
<feature type="domain" description="ABC transmembrane type-2" evidence="7">
    <location>
        <begin position="39"/>
        <end position="273"/>
    </location>
</feature>
<dbReference type="PROSITE" id="PS51012">
    <property type="entry name" value="ABC_TM2"/>
    <property type="match status" value="1"/>
</dbReference>
<evidence type="ECO:0000313" key="8">
    <source>
        <dbReference type="EMBL" id="RZS31249.1"/>
    </source>
</evidence>
<comment type="caution">
    <text evidence="8">The sequence shown here is derived from an EMBL/GenBank/DDBJ whole genome shotgun (WGS) entry which is preliminary data.</text>
</comment>
<accession>A0A4Q7KCM9</accession>
<evidence type="ECO:0000256" key="5">
    <source>
        <dbReference type="ARBA" id="ARBA00023251"/>
    </source>
</evidence>
<evidence type="ECO:0000259" key="7">
    <source>
        <dbReference type="PROSITE" id="PS51012"/>
    </source>
</evidence>
<proteinExistence type="inferred from homology"/>
<dbReference type="InterPro" id="IPR000412">
    <property type="entry name" value="ABC_2_transport"/>
</dbReference>
<dbReference type="GO" id="GO:0043190">
    <property type="term" value="C:ATP-binding cassette (ABC) transporter complex"/>
    <property type="evidence" value="ECO:0007669"/>
    <property type="project" value="InterPro"/>
</dbReference>
<dbReference type="Pfam" id="PF01061">
    <property type="entry name" value="ABC2_membrane"/>
    <property type="match status" value="1"/>
</dbReference>
<dbReference type="OrthoDB" id="3370990at2"/>
<evidence type="ECO:0000256" key="1">
    <source>
        <dbReference type="ARBA" id="ARBA00004141"/>
    </source>
</evidence>
<evidence type="ECO:0000256" key="3">
    <source>
        <dbReference type="ARBA" id="ARBA00022989"/>
    </source>
</evidence>
<dbReference type="EMBL" id="SGWQ01000015">
    <property type="protein sequence ID" value="RZS31249.1"/>
    <property type="molecule type" value="Genomic_DNA"/>
</dbReference>
<feature type="transmembrane region" description="Helical" evidence="6">
    <location>
        <begin position="248"/>
        <end position="267"/>
    </location>
</feature>
<dbReference type="PANTHER" id="PTHR43229">
    <property type="entry name" value="NODULATION PROTEIN J"/>
    <property type="match status" value="1"/>
</dbReference>
<sequence>MTMVAPAPPSSPLGRLRWALADGWTVTRRDIIHWIRQPVALIVNLAFSVMLVLVFGYLFGGAMSVPGGGNYREFLLPGMLVLMMFFSLESTIMAITEDKSKGVTDRFRSMPMSPSAVVLGRATADMLMSVITLVALVACGLAVDWKINRGIGLALAAFGLMLLLRFALLWLGIYLGLMLPNPESVAAVQILVWPLGFLTSVYAPPETMPNWLGTIAEWNPLSSTVSAVRELFGNPGIGGDSWIAQHSILMAVLWPVLITVVFFPLAVRRYQRLSR</sequence>
<organism evidence="8 9">
    <name type="scientific">Herbihabitans rhizosphaerae</name>
    <dbReference type="NCBI Taxonomy" id="1872711"/>
    <lineage>
        <taxon>Bacteria</taxon>
        <taxon>Bacillati</taxon>
        <taxon>Actinomycetota</taxon>
        <taxon>Actinomycetes</taxon>
        <taxon>Pseudonocardiales</taxon>
        <taxon>Pseudonocardiaceae</taxon>
        <taxon>Herbihabitans</taxon>
    </lineage>
</organism>
<evidence type="ECO:0000313" key="9">
    <source>
        <dbReference type="Proteomes" id="UP000294257"/>
    </source>
</evidence>
<dbReference type="PANTHER" id="PTHR43229:SF2">
    <property type="entry name" value="NODULATION PROTEIN J"/>
    <property type="match status" value="1"/>
</dbReference>
<dbReference type="InterPro" id="IPR051784">
    <property type="entry name" value="Nod_factor_ABC_transporter"/>
</dbReference>